<comment type="caution">
    <text evidence="5">The sequence shown here is derived from an EMBL/GenBank/DDBJ whole genome shotgun (WGS) entry which is preliminary data.</text>
</comment>
<keyword evidence="6" id="KW-1185">Reference proteome</keyword>
<dbReference type="Gene3D" id="3.40.50.300">
    <property type="entry name" value="P-loop containing nucleotide triphosphate hydrolases"/>
    <property type="match status" value="1"/>
</dbReference>
<dbReference type="PANTHER" id="PTHR22878">
    <property type="entry name" value="DYNEIN HEAVY CHAIN 6, AXONEMAL-LIKE-RELATED"/>
    <property type="match status" value="1"/>
</dbReference>
<evidence type="ECO:0000259" key="4">
    <source>
        <dbReference type="Pfam" id="PF18199"/>
    </source>
</evidence>
<dbReference type="Pfam" id="PF18199">
    <property type="entry name" value="Dynein_C"/>
    <property type="match status" value="1"/>
</dbReference>
<dbReference type="GO" id="GO:0045505">
    <property type="term" value="F:dynein intermediate chain binding"/>
    <property type="evidence" value="ECO:0007669"/>
    <property type="project" value="InterPro"/>
</dbReference>
<dbReference type="AlphaFoldDB" id="A0A7J5Z2P7"/>
<name>A0A7J5Z2P7_DISMA</name>
<feature type="signal peptide" evidence="1">
    <location>
        <begin position="1"/>
        <end position="20"/>
    </location>
</feature>
<dbReference type="Gene3D" id="1.10.8.720">
    <property type="entry name" value="Region D6 of dynein motor"/>
    <property type="match status" value="1"/>
</dbReference>
<dbReference type="InterPro" id="IPR041228">
    <property type="entry name" value="Dynein_C"/>
</dbReference>
<dbReference type="InterPro" id="IPR043160">
    <property type="entry name" value="Dynein_C_barrel"/>
</dbReference>
<protein>
    <recommendedName>
        <fullName evidence="7">Dynein heavy chain</fullName>
    </recommendedName>
</protein>
<dbReference type="Pfam" id="PF03028">
    <property type="entry name" value="Dynein_heavy"/>
    <property type="match status" value="1"/>
</dbReference>
<dbReference type="Gene3D" id="1.20.1270.280">
    <property type="match status" value="1"/>
</dbReference>
<dbReference type="PANTHER" id="PTHR22878:SF73">
    <property type="entry name" value="DYNEIN AXONEMAL HEAVY CHAIN 1"/>
    <property type="match status" value="1"/>
</dbReference>
<accession>A0A7J5Z2P7</accession>
<sequence>MYQYSLEWFLCIFMAGLANSEKADTVEERIANINDLYSNVCRSLFEKNKLMFAFLLCARIMMNENKIDMAEWRYLLSGGMPAQELTNPAVSWLSERAWQDILGLSALDNFRNLAESFPEHLQGQWDTELDSFQKLLVLRCLRADRLTSDLSVVFKESSLTTPLIFGPWAEKLMLAAMERGHWVFFQNCHLAPSWMPSLERLIENISPVKVHKDFRMWLTSLPSNKFPVSILQNGSKMTIEPPKGIKANLQKTYLRLTNDFFSSSTKASHLKALLLSLCLFHGISLERRKFGPLGFNIPYDFTDGDLNICISQVKMFLDEYQDVPYKVLKYTAGEINYGGRVTDDWDRRCLLSVLEDFYCPAVLEDGHFYSSSGVYRQIDTDLDIKGYLAYIRGLPINDTPEIFGLHDNANISFAQNESFALLGALVRLQPRASSAGGKSLEEIVEEIVAGIVEKIPRPFNIQDVMEMFPVLYEESMNTVLIQEVIRYNNLLAVISQSLGDIVKALKGLVVMSSELELMASSLFINVAYPSLKPLASWVSDLIQRINFLQKWICDGIPPVFWISGFFFPQAFLTGTLQNYARRSGISIDTIGFDFEVIEKLASEITEKPNTGCYIHGLFVEGARWDSEAGQITECRPKELYTEMVLIRLIPEPNRKAPTSGVYICPIYKTLTRAGTLSTTGHSTNYVMAVELPTDQSQGHWIKRGVALICALDY</sequence>
<dbReference type="GO" id="GO:0008569">
    <property type="term" value="F:minus-end-directed microtubule motor activity"/>
    <property type="evidence" value="ECO:0007669"/>
    <property type="project" value="InterPro"/>
</dbReference>
<dbReference type="GO" id="GO:0030286">
    <property type="term" value="C:dynein complex"/>
    <property type="evidence" value="ECO:0007669"/>
    <property type="project" value="InterPro"/>
</dbReference>
<dbReference type="Gene3D" id="1.10.8.1220">
    <property type="match status" value="1"/>
</dbReference>
<feature type="domain" description="Dynein heavy chain AAA lid" evidence="3">
    <location>
        <begin position="271"/>
        <end position="409"/>
    </location>
</feature>
<evidence type="ECO:0000313" key="6">
    <source>
        <dbReference type="Proteomes" id="UP000518266"/>
    </source>
</evidence>
<dbReference type="InterPro" id="IPR026983">
    <property type="entry name" value="DHC"/>
</dbReference>
<dbReference type="Proteomes" id="UP000518266">
    <property type="component" value="Unassembled WGS sequence"/>
</dbReference>
<dbReference type="GO" id="GO:0007018">
    <property type="term" value="P:microtubule-based movement"/>
    <property type="evidence" value="ECO:0007669"/>
    <property type="project" value="InterPro"/>
</dbReference>
<organism evidence="5 6">
    <name type="scientific">Dissostichus mawsoni</name>
    <name type="common">Antarctic cod</name>
    <dbReference type="NCBI Taxonomy" id="36200"/>
    <lineage>
        <taxon>Eukaryota</taxon>
        <taxon>Metazoa</taxon>
        <taxon>Chordata</taxon>
        <taxon>Craniata</taxon>
        <taxon>Vertebrata</taxon>
        <taxon>Euteleostomi</taxon>
        <taxon>Actinopterygii</taxon>
        <taxon>Neopterygii</taxon>
        <taxon>Teleostei</taxon>
        <taxon>Neoteleostei</taxon>
        <taxon>Acanthomorphata</taxon>
        <taxon>Eupercaria</taxon>
        <taxon>Perciformes</taxon>
        <taxon>Notothenioidei</taxon>
        <taxon>Nototheniidae</taxon>
        <taxon>Dissostichus</taxon>
    </lineage>
</organism>
<evidence type="ECO:0000256" key="1">
    <source>
        <dbReference type="SAM" id="SignalP"/>
    </source>
</evidence>
<evidence type="ECO:0000259" key="3">
    <source>
        <dbReference type="Pfam" id="PF18198"/>
    </source>
</evidence>
<evidence type="ECO:0000259" key="2">
    <source>
        <dbReference type="Pfam" id="PF03028"/>
    </source>
</evidence>
<dbReference type="FunFam" id="3.10.490.20:FF:000001">
    <property type="entry name" value="dynein heavy chain 7, axonemal"/>
    <property type="match status" value="1"/>
</dbReference>
<proteinExistence type="predicted"/>
<evidence type="ECO:0008006" key="7">
    <source>
        <dbReference type="Google" id="ProtNLM"/>
    </source>
</evidence>
<gene>
    <name evidence="5" type="ORF">F7725_016623</name>
</gene>
<feature type="domain" description="Dynein heavy chain region D6 P-loop" evidence="2">
    <location>
        <begin position="166"/>
        <end position="238"/>
    </location>
</feature>
<dbReference type="InterPro" id="IPR027417">
    <property type="entry name" value="P-loop_NTPase"/>
</dbReference>
<dbReference type="InterPro" id="IPR042219">
    <property type="entry name" value="AAA_lid_11_sf"/>
</dbReference>
<dbReference type="GO" id="GO:0051959">
    <property type="term" value="F:dynein light intermediate chain binding"/>
    <property type="evidence" value="ECO:0007669"/>
    <property type="project" value="InterPro"/>
</dbReference>
<feature type="chain" id="PRO_5029496108" description="Dynein heavy chain" evidence="1">
    <location>
        <begin position="21"/>
        <end position="713"/>
    </location>
</feature>
<feature type="domain" description="Dynein heavy chain C-terminal" evidence="4">
    <location>
        <begin position="415"/>
        <end position="709"/>
    </location>
</feature>
<dbReference type="OrthoDB" id="447173at2759"/>
<dbReference type="InterPro" id="IPR041658">
    <property type="entry name" value="AAA_lid_11"/>
</dbReference>
<dbReference type="Gene3D" id="3.10.490.20">
    <property type="match status" value="1"/>
</dbReference>
<reference evidence="5 6" key="1">
    <citation type="submission" date="2020-03" db="EMBL/GenBank/DDBJ databases">
        <title>Dissostichus mawsoni Genome sequencing and assembly.</title>
        <authorList>
            <person name="Park H."/>
        </authorList>
    </citation>
    <scope>NUCLEOTIDE SEQUENCE [LARGE SCALE GENOMIC DNA]</scope>
    <source>
        <strain evidence="5">DM0001</strain>
        <tissue evidence="5">Muscle</tissue>
    </source>
</reference>
<evidence type="ECO:0000313" key="5">
    <source>
        <dbReference type="EMBL" id="KAF3855900.1"/>
    </source>
</evidence>
<dbReference type="EMBL" id="JAAKFY010000006">
    <property type="protein sequence ID" value="KAF3855900.1"/>
    <property type="molecule type" value="Genomic_DNA"/>
</dbReference>
<dbReference type="InterPro" id="IPR004273">
    <property type="entry name" value="Dynein_heavy_D6_P-loop"/>
</dbReference>
<dbReference type="FunFam" id="1.10.8.720:FF:000001">
    <property type="entry name" value="dynein heavy chain 7, axonemal"/>
    <property type="match status" value="1"/>
</dbReference>
<dbReference type="Pfam" id="PF18198">
    <property type="entry name" value="AAA_lid_11"/>
    <property type="match status" value="1"/>
</dbReference>
<keyword evidence="1" id="KW-0732">Signal</keyword>
<dbReference type="FunFam" id="1.20.1270.280:FF:000001">
    <property type="entry name" value="dynein heavy chain 7, axonemal"/>
    <property type="match status" value="1"/>
</dbReference>